<evidence type="ECO:0000313" key="3">
    <source>
        <dbReference type="Proteomes" id="UP000323000"/>
    </source>
</evidence>
<gene>
    <name evidence="2" type="ORF">EZV62_023772</name>
</gene>
<feature type="compositionally biased region" description="Basic and acidic residues" evidence="1">
    <location>
        <begin position="11"/>
        <end position="22"/>
    </location>
</feature>
<dbReference type="Proteomes" id="UP000323000">
    <property type="component" value="Chromosome 11"/>
</dbReference>
<dbReference type="AlphaFoldDB" id="A0A5C7H2S1"/>
<protein>
    <submittedName>
        <fullName evidence="2">Uncharacterized protein</fullName>
    </submittedName>
</protein>
<comment type="caution">
    <text evidence="2">The sequence shown here is derived from an EMBL/GenBank/DDBJ whole genome shotgun (WGS) entry which is preliminary data.</text>
</comment>
<reference evidence="3" key="1">
    <citation type="journal article" date="2019" name="Gigascience">
        <title>De novo genome assembly of the endangered Acer yangbiense, a plant species with extremely small populations endemic to Yunnan Province, China.</title>
        <authorList>
            <person name="Yang J."/>
            <person name="Wariss H.M."/>
            <person name="Tao L."/>
            <person name="Zhang R."/>
            <person name="Yun Q."/>
            <person name="Hollingsworth P."/>
            <person name="Dao Z."/>
            <person name="Luo G."/>
            <person name="Guo H."/>
            <person name="Ma Y."/>
            <person name="Sun W."/>
        </authorList>
    </citation>
    <scope>NUCLEOTIDE SEQUENCE [LARGE SCALE GENOMIC DNA]</scope>
    <source>
        <strain evidence="3">cv. Malutang</strain>
    </source>
</reference>
<dbReference type="EMBL" id="VAHF01000011">
    <property type="protein sequence ID" value="TXG51248.1"/>
    <property type="molecule type" value="Genomic_DNA"/>
</dbReference>
<organism evidence="2 3">
    <name type="scientific">Acer yangbiense</name>
    <dbReference type="NCBI Taxonomy" id="1000413"/>
    <lineage>
        <taxon>Eukaryota</taxon>
        <taxon>Viridiplantae</taxon>
        <taxon>Streptophyta</taxon>
        <taxon>Embryophyta</taxon>
        <taxon>Tracheophyta</taxon>
        <taxon>Spermatophyta</taxon>
        <taxon>Magnoliopsida</taxon>
        <taxon>eudicotyledons</taxon>
        <taxon>Gunneridae</taxon>
        <taxon>Pentapetalae</taxon>
        <taxon>rosids</taxon>
        <taxon>malvids</taxon>
        <taxon>Sapindales</taxon>
        <taxon>Sapindaceae</taxon>
        <taxon>Hippocastanoideae</taxon>
        <taxon>Acereae</taxon>
        <taxon>Acer</taxon>
    </lineage>
</organism>
<proteinExistence type="predicted"/>
<evidence type="ECO:0000256" key="1">
    <source>
        <dbReference type="SAM" id="MobiDB-lite"/>
    </source>
</evidence>
<name>A0A5C7H2S1_9ROSI</name>
<evidence type="ECO:0000313" key="2">
    <source>
        <dbReference type="EMBL" id="TXG51248.1"/>
    </source>
</evidence>
<keyword evidence="3" id="KW-1185">Reference proteome</keyword>
<feature type="region of interest" description="Disordered" evidence="1">
    <location>
        <begin position="1"/>
        <end position="29"/>
    </location>
</feature>
<accession>A0A5C7H2S1</accession>
<sequence length="88" mass="9994">MIALVSSKSLRRSDTYPEETRRSKSSASEVVRVDPENAVGFHVSIFPSDILEVFDVKQIRMVTGRINNNNFNGSIPDFIQNWKGLKRP</sequence>